<proteinExistence type="predicted"/>
<name>A0ABY4X907_9SPHN</name>
<dbReference type="PANTHER" id="PTHR43499:SF1">
    <property type="entry name" value="ABC TRANSPORTER I FAMILY MEMBER 1"/>
    <property type="match status" value="1"/>
</dbReference>
<dbReference type="GO" id="GO:0005524">
    <property type="term" value="F:ATP binding"/>
    <property type="evidence" value="ECO:0007669"/>
    <property type="project" value="UniProtKB-KW"/>
</dbReference>
<evidence type="ECO:0000313" key="9">
    <source>
        <dbReference type="Proteomes" id="UP001056937"/>
    </source>
</evidence>
<dbReference type="PROSITE" id="PS50893">
    <property type="entry name" value="ABC_TRANSPORTER_2"/>
    <property type="match status" value="1"/>
</dbReference>
<sequence length="188" mass="18913">MLALDGIACLRGDRLLFEGLSLRLGPGEALTLTGPNGSGKTSLLRIAAGLLRPDAGQVRRPERIAWLGEAHALDPGRTLGAALGFWAALDGGDAAAAMAAMGIAALAPVPVRLLSTGQRRRAAIARVIAGRASLWLLDEPGNGLDEEGMARLGGAIAAHLAGGGALLAASHVALRVAGARRALGEAAS</sequence>
<dbReference type="SUPFAM" id="SSF52540">
    <property type="entry name" value="P-loop containing nucleoside triphosphate hydrolases"/>
    <property type="match status" value="1"/>
</dbReference>
<evidence type="ECO:0000256" key="4">
    <source>
        <dbReference type="ARBA" id="ARBA00022840"/>
    </source>
</evidence>
<organism evidence="8 9">
    <name type="scientific">Sphingomonas morindae</name>
    <dbReference type="NCBI Taxonomy" id="1541170"/>
    <lineage>
        <taxon>Bacteria</taxon>
        <taxon>Pseudomonadati</taxon>
        <taxon>Pseudomonadota</taxon>
        <taxon>Alphaproteobacteria</taxon>
        <taxon>Sphingomonadales</taxon>
        <taxon>Sphingomonadaceae</taxon>
        <taxon>Sphingomonas</taxon>
    </lineage>
</organism>
<accession>A0ABY4X907</accession>
<dbReference type="SMART" id="SM00382">
    <property type="entry name" value="AAA"/>
    <property type="match status" value="1"/>
</dbReference>
<keyword evidence="5" id="KW-1278">Translocase</keyword>
<reference evidence="8" key="1">
    <citation type="journal article" date="2022" name="Toxins">
        <title>Genomic Analysis of Sphingopyxis sp. USTB-05 for Biodegrading Cyanobacterial Hepatotoxins.</title>
        <authorList>
            <person name="Liu C."/>
            <person name="Xu Q."/>
            <person name="Zhao Z."/>
            <person name="Zhang H."/>
            <person name="Liu X."/>
            <person name="Yin C."/>
            <person name="Liu Y."/>
            <person name="Yan H."/>
        </authorList>
    </citation>
    <scope>NUCLEOTIDE SEQUENCE</scope>
    <source>
        <strain evidence="8">NBD5</strain>
    </source>
</reference>
<dbReference type="PANTHER" id="PTHR43499">
    <property type="entry name" value="ABC TRANSPORTER I FAMILY MEMBER 1"/>
    <property type="match status" value="1"/>
</dbReference>
<dbReference type="InterPro" id="IPR005895">
    <property type="entry name" value="ABC_transptr_haem_export_CcmA"/>
</dbReference>
<dbReference type="InterPro" id="IPR003439">
    <property type="entry name" value="ABC_transporter-like_ATP-bd"/>
</dbReference>
<keyword evidence="1" id="KW-0813">Transport</keyword>
<evidence type="ECO:0000313" key="8">
    <source>
        <dbReference type="EMBL" id="USI73388.1"/>
    </source>
</evidence>
<keyword evidence="3" id="KW-0201">Cytochrome c-type biogenesis</keyword>
<evidence type="ECO:0000256" key="1">
    <source>
        <dbReference type="ARBA" id="ARBA00022448"/>
    </source>
</evidence>
<feature type="domain" description="ABC transporter" evidence="7">
    <location>
        <begin position="2"/>
        <end position="186"/>
    </location>
</feature>
<evidence type="ECO:0000259" key="7">
    <source>
        <dbReference type="PROSITE" id="PS50893"/>
    </source>
</evidence>
<gene>
    <name evidence="8" type="primary">ccmA</name>
    <name evidence="8" type="ORF">LHA26_02575</name>
</gene>
<dbReference type="NCBIfam" id="TIGR01189">
    <property type="entry name" value="ccmA"/>
    <property type="match status" value="1"/>
</dbReference>
<dbReference type="Proteomes" id="UP001056937">
    <property type="component" value="Chromosome 1"/>
</dbReference>
<dbReference type="InterPro" id="IPR027417">
    <property type="entry name" value="P-loop_NTPase"/>
</dbReference>
<keyword evidence="4 8" id="KW-0067">ATP-binding</keyword>
<dbReference type="RefSeq" id="WP_252167198.1">
    <property type="nucleotide sequence ID" value="NZ_CP084930.1"/>
</dbReference>
<dbReference type="EMBL" id="CP084930">
    <property type="protein sequence ID" value="USI73388.1"/>
    <property type="molecule type" value="Genomic_DNA"/>
</dbReference>
<evidence type="ECO:0000256" key="5">
    <source>
        <dbReference type="ARBA" id="ARBA00022967"/>
    </source>
</evidence>
<protein>
    <submittedName>
        <fullName evidence="8">Heme ABC exporter ATP-binding protein CcmA</fullName>
    </submittedName>
</protein>
<evidence type="ECO:0000256" key="2">
    <source>
        <dbReference type="ARBA" id="ARBA00022741"/>
    </source>
</evidence>
<evidence type="ECO:0000256" key="6">
    <source>
        <dbReference type="ARBA" id="ARBA00023136"/>
    </source>
</evidence>
<dbReference type="Pfam" id="PF00005">
    <property type="entry name" value="ABC_tran"/>
    <property type="match status" value="1"/>
</dbReference>
<keyword evidence="2" id="KW-0547">Nucleotide-binding</keyword>
<evidence type="ECO:0000256" key="3">
    <source>
        <dbReference type="ARBA" id="ARBA00022748"/>
    </source>
</evidence>
<keyword evidence="6" id="KW-0472">Membrane</keyword>
<keyword evidence="9" id="KW-1185">Reference proteome</keyword>
<dbReference type="InterPro" id="IPR003593">
    <property type="entry name" value="AAA+_ATPase"/>
</dbReference>
<dbReference type="Gene3D" id="3.40.50.300">
    <property type="entry name" value="P-loop containing nucleotide triphosphate hydrolases"/>
    <property type="match status" value="1"/>
</dbReference>